<organism evidence="6 7">
    <name type="scientific">Massilia glaciei</name>
    <dbReference type="NCBI Taxonomy" id="1524097"/>
    <lineage>
        <taxon>Bacteria</taxon>
        <taxon>Pseudomonadati</taxon>
        <taxon>Pseudomonadota</taxon>
        <taxon>Betaproteobacteria</taxon>
        <taxon>Burkholderiales</taxon>
        <taxon>Oxalobacteraceae</taxon>
        <taxon>Telluria group</taxon>
        <taxon>Massilia</taxon>
    </lineage>
</organism>
<accession>A0A2U2HHC4</accession>
<dbReference type="PANTHER" id="PTHR35371:SF1">
    <property type="entry name" value="BLR7753 PROTEIN"/>
    <property type="match status" value="1"/>
</dbReference>
<keyword evidence="4 5" id="KW-0472">Membrane</keyword>
<sequence length="130" mass="13780">MTTTLTILAWTLVLAIVQIALASAMRTRETGIGHNMGARDDAAPPPGKITARLQRAQANLFETLPLFAAAVLIAHVAGRESEATVNGAMLYLGARVVYVPVYAAGIPILRTLVWTVSIVGLVMIFKAILA</sequence>
<dbReference type="Proteomes" id="UP000241421">
    <property type="component" value="Unassembled WGS sequence"/>
</dbReference>
<name>A0A2U2HHC4_9BURK</name>
<dbReference type="InterPro" id="IPR023352">
    <property type="entry name" value="MAPEG-like_dom_sf"/>
</dbReference>
<feature type="transmembrane region" description="Helical" evidence="5">
    <location>
        <begin position="89"/>
        <end position="106"/>
    </location>
</feature>
<evidence type="ECO:0000256" key="2">
    <source>
        <dbReference type="ARBA" id="ARBA00022692"/>
    </source>
</evidence>
<proteinExistence type="predicted"/>
<dbReference type="InterPro" id="IPR001129">
    <property type="entry name" value="Membr-assoc_MAPEG"/>
</dbReference>
<evidence type="ECO:0000256" key="1">
    <source>
        <dbReference type="ARBA" id="ARBA00004370"/>
    </source>
</evidence>
<feature type="transmembrane region" description="Helical" evidence="5">
    <location>
        <begin position="60"/>
        <end position="77"/>
    </location>
</feature>
<dbReference type="EMBL" id="PXWF02000258">
    <property type="protein sequence ID" value="PWF45062.1"/>
    <property type="molecule type" value="Genomic_DNA"/>
</dbReference>
<dbReference type="SUPFAM" id="SSF161084">
    <property type="entry name" value="MAPEG domain-like"/>
    <property type="match status" value="1"/>
</dbReference>
<evidence type="ECO:0000313" key="6">
    <source>
        <dbReference type="EMBL" id="PWF45062.1"/>
    </source>
</evidence>
<keyword evidence="3 5" id="KW-1133">Transmembrane helix</keyword>
<dbReference type="Pfam" id="PF01124">
    <property type="entry name" value="MAPEG"/>
    <property type="match status" value="1"/>
</dbReference>
<evidence type="ECO:0000256" key="4">
    <source>
        <dbReference type="ARBA" id="ARBA00023136"/>
    </source>
</evidence>
<evidence type="ECO:0000256" key="3">
    <source>
        <dbReference type="ARBA" id="ARBA00022989"/>
    </source>
</evidence>
<gene>
    <name evidence="6" type="ORF">C7C56_018240</name>
</gene>
<comment type="subcellular location">
    <subcellularLocation>
        <location evidence="1">Membrane</location>
    </subcellularLocation>
</comment>
<dbReference type="OrthoDB" id="513661at2"/>
<dbReference type="RefSeq" id="WP_106758796.1">
    <property type="nucleotide sequence ID" value="NZ_PXWF02000258.1"/>
</dbReference>
<dbReference type="AlphaFoldDB" id="A0A2U2HHC4"/>
<evidence type="ECO:0008006" key="8">
    <source>
        <dbReference type="Google" id="ProtNLM"/>
    </source>
</evidence>
<evidence type="ECO:0000313" key="7">
    <source>
        <dbReference type="Proteomes" id="UP000241421"/>
    </source>
</evidence>
<protein>
    <recommendedName>
        <fullName evidence="8">MAPEG family protein</fullName>
    </recommendedName>
</protein>
<keyword evidence="2 5" id="KW-0812">Transmembrane</keyword>
<reference evidence="6 7" key="1">
    <citation type="submission" date="2018-04" db="EMBL/GenBank/DDBJ databases">
        <title>Massilia violaceinigra sp. nov., a novel purple-pigmented bacterium isolated from Tianshan glacier, Xinjiang, China.</title>
        <authorList>
            <person name="Wang H."/>
        </authorList>
    </citation>
    <scope>NUCLEOTIDE SEQUENCE [LARGE SCALE GENOMIC DNA]</scope>
    <source>
        <strain evidence="6 7">B448-2</strain>
    </source>
</reference>
<dbReference type="PANTHER" id="PTHR35371">
    <property type="entry name" value="INNER MEMBRANE PROTEIN"/>
    <property type="match status" value="1"/>
</dbReference>
<comment type="caution">
    <text evidence="6">The sequence shown here is derived from an EMBL/GenBank/DDBJ whole genome shotgun (WGS) entry which is preliminary data.</text>
</comment>
<dbReference type="GO" id="GO:0016020">
    <property type="term" value="C:membrane"/>
    <property type="evidence" value="ECO:0007669"/>
    <property type="project" value="UniProtKB-SubCell"/>
</dbReference>
<dbReference type="Gene3D" id="1.20.120.550">
    <property type="entry name" value="Membrane associated eicosanoid/glutathione metabolism-like domain"/>
    <property type="match status" value="1"/>
</dbReference>
<keyword evidence="7" id="KW-1185">Reference proteome</keyword>
<evidence type="ECO:0000256" key="5">
    <source>
        <dbReference type="SAM" id="Phobius"/>
    </source>
</evidence>